<dbReference type="EMBL" id="JAPFFF010000012">
    <property type="protein sequence ID" value="KAK8876622.1"/>
    <property type="molecule type" value="Genomic_DNA"/>
</dbReference>
<evidence type="ECO:0000256" key="6">
    <source>
        <dbReference type="SAM" id="Phobius"/>
    </source>
</evidence>
<comment type="subcellular location">
    <subcellularLocation>
        <location evidence="1">Membrane</location>
        <topology evidence="1">Multi-pass membrane protein</topology>
    </subcellularLocation>
</comment>
<feature type="transmembrane region" description="Helical" evidence="6">
    <location>
        <begin position="256"/>
        <end position="273"/>
    </location>
</feature>
<sequence>MNVLDAPLIETEANNAWVPLNQRKKLSMGRILAIASCNLVPGLVWNIVFALLEPFVKSLGISSTVKTLLLLWGSFIGFVLGPVLGVISDGLTFKYGRRRIFVITGSVLVVISLLLMTYCYEIGTFLKPSRPDSYRKAVFIIAIMMVFTAGNIVQSPARVLCSDITPPTQQSLMSNICQVYNGVSSIFANLLGGFGVYKYTSLKQEQFLLIVCLSIAFLAMTISVISAVEEPLLVKPPKVNPFKQIWLAFRKMPKPFISTAPAFLLAFVATYQYQVAFSDFMGSEIMKGNNSEAAGEELNNLYQEGVSWSMMCNVMNNVIQLIYGFVNTKVCEVIGMKWAMVIGNFLIAFSLLLFLFVKNQFVYLLLTSLLGLGTVIYYAIPYAIVSIVIQTEELGNNLGLLNCFGVIGQQISNFAIGMGVGKLTNNSAGKKIGYSCIFGFLATVASFWVIQPQIGETYSLYKDDASDLNSIQEISTN</sequence>
<feature type="transmembrane region" description="Helical" evidence="6">
    <location>
        <begin position="338"/>
        <end position="357"/>
    </location>
</feature>
<keyword evidence="3 6" id="KW-0812">Transmembrane</keyword>
<comment type="caution">
    <text evidence="7">The sequence shown here is derived from an EMBL/GenBank/DDBJ whole genome shotgun (WGS) entry which is preliminary data.</text>
</comment>
<evidence type="ECO:0000256" key="3">
    <source>
        <dbReference type="ARBA" id="ARBA00022692"/>
    </source>
</evidence>
<feature type="transmembrane region" description="Helical" evidence="6">
    <location>
        <begin position="207"/>
        <end position="228"/>
    </location>
</feature>
<keyword evidence="2" id="KW-0813">Transport</keyword>
<evidence type="ECO:0000313" key="7">
    <source>
        <dbReference type="EMBL" id="KAK8876622.1"/>
    </source>
</evidence>
<dbReference type="PANTHER" id="PTHR19432">
    <property type="entry name" value="SUGAR TRANSPORTER"/>
    <property type="match status" value="1"/>
</dbReference>
<proteinExistence type="predicted"/>
<evidence type="ECO:0000256" key="2">
    <source>
        <dbReference type="ARBA" id="ARBA00022448"/>
    </source>
</evidence>
<organism evidence="7 8">
    <name type="scientific">Tritrichomonas musculus</name>
    <dbReference type="NCBI Taxonomy" id="1915356"/>
    <lineage>
        <taxon>Eukaryota</taxon>
        <taxon>Metamonada</taxon>
        <taxon>Parabasalia</taxon>
        <taxon>Tritrichomonadida</taxon>
        <taxon>Tritrichomonadidae</taxon>
        <taxon>Tritrichomonas</taxon>
    </lineage>
</organism>
<feature type="transmembrane region" description="Helical" evidence="6">
    <location>
        <begin position="400"/>
        <end position="420"/>
    </location>
</feature>
<keyword evidence="5 6" id="KW-0472">Membrane</keyword>
<dbReference type="Pfam" id="PF07690">
    <property type="entry name" value="MFS_1"/>
    <property type="match status" value="1"/>
</dbReference>
<dbReference type="SUPFAM" id="SSF103473">
    <property type="entry name" value="MFS general substrate transporter"/>
    <property type="match status" value="1"/>
</dbReference>
<feature type="transmembrane region" description="Helical" evidence="6">
    <location>
        <begin position="172"/>
        <end position="195"/>
    </location>
</feature>
<feature type="transmembrane region" description="Helical" evidence="6">
    <location>
        <begin position="31"/>
        <end position="49"/>
    </location>
</feature>
<dbReference type="Gene3D" id="1.20.1250.20">
    <property type="entry name" value="MFS general substrate transporter like domains"/>
    <property type="match status" value="1"/>
</dbReference>
<feature type="transmembrane region" description="Helical" evidence="6">
    <location>
        <begin position="69"/>
        <end position="88"/>
    </location>
</feature>
<dbReference type="InterPro" id="IPR011701">
    <property type="entry name" value="MFS"/>
</dbReference>
<accession>A0ABR2JGY9</accession>
<gene>
    <name evidence="7" type="ORF">M9Y10_006840</name>
</gene>
<dbReference type="InterPro" id="IPR036259">
    <property type="entry name" value="MFS_trans_sf"/>
</dbReference>
<evidence type="ECO:0000313" key="8">
    <source>
        <dbReference type="Proteomes" id="UP001470230"/>
    </source>
</evidence>
<evidence type="ECO:0008006" key="9">
    <source>
        <dbReference type="Google" id="ProtNLM"/>
    </source>
</evidence>
<dbReference type="PANTHER" id="PTHR19432:SF26">
    <property type="entry name" value="MAJOR FACILITATOR SUPERFAMILY (MFS) PROFILE DOMAIN-CONTAINING PROTEIN"/>
    <property type="match status" value="1"/>
</dbReference>
<feature type="transmembrane region" description="Helical" evidence="6">
    <location>
        <begin position="100"/>
        <end position="118"/>
    </location>
</feature>
<protein>
    <recommendedName>
        <fullName evidence="9">Major facilitator superfamily transporter</fullName>
    </recommendedName>
</protein>
<keyword evidence="8" id="KW-1185">Reference proteome</keyword>
<feature type="transmembrane region" description="Helical" evidence="6">
    <location>
        <begin position="363"/>
        <end position="388"/>
    </location>
</feature>
<keyword evidence="4 6" id="KW-1133">Transmembrane helix</keyword>
<evidence type="ECO:0000256" key="5">
    <source>
        <dbReference type="ARBA" id="ARBA00023136"/>
    </source>
</evidence>
<feature type="transmembrane region" description="Helical" evidence="6">
    <location>
        <begin position="138"/>
        <end position="160"/>
    </location>
</feature>
<reference evidence="7 8" key="1">
    <citation type="submission" date="2024-04" db="EMBL/GenBank/DDBJ databases">
        <title>Tritrichomonas musculus Genome.</title>
        <authorList>
            <person name="Alves-Ferreira E."/>
            <person name="Grigg M."/>
            <person name="Lorenzi H."/>
            <person name="Galac M."/>
        </authorList>
    </citation>
    <scope>NUCLEOTIDE SEQUENCE [LARGE SCALE GENOMIC DNA]</scope>
    <source>
        <strain evidence="7 8">EAF2021</strain>
    </source>
</reference>
<name>A0ABR2JGY9_9EUKA</name>
<feature type="transmembrane region" description="Helical" evidence="6">
    <location>
        <begin position="432"/>
        <end position="450"/>
    </location>
</feature>
<dbReference type="Proteomes" id="UP001470230">
    <property type="component" value="Unassembled WGS sequence"/>
</dbReference>
<evidence type="ECO:0000256" key="1">
    <source>
        <dbReference type="ARBA" id="ARBA00004141"/>
    </source>
</evidence>
<evidence type="ECO:0000256" key="4">
    <source>
        <dbReference type="ARBA" id="ARBA00022989"/>
    </source>
</evidence>